<evidence type="ECO:0000313" key="3">
    <source>
        <dbReference type="EMBL" id="CAL1393715.1"/>
    </source>
</evidence>
<evidence type="ECO:0000256" key="1">
    <source>
        <dbReference type="SAM" id="MobiDB-lite"/>
    </source>
</evidence>
<feature type="domain" description="DUF7815" evidence="2">
    <location>
        <begin position="54"/>
        <end position="80"/>
    </location>
</feature>
<feature type="region of interest" description="Disordered" evidence="1">
    <location>
        <begin position="514"/>
        <end position="543"/>
    </location>
</feature>
<evidence type="ECO:0000313" key="4">
    <source>
        <dbReference type="Proteomes" id="UP001497516"/>
    </source>
</evidence>
<proteinExistence type="predicted"/>
<organism evidence="3 4">
    <name type="scientific">Linum trigynum</name>
    <dbReference type="NCBI Taxonomy" id="586398"/>
    <lineage>
        <taxon>Eukaryota</taxon>
        <taxon>Viridiplantae</taxon>
        <taxon>Streptophyta</taxon>
        <taxon>Embryophyta</taxon>
        <taxon>Tracheophyta</taxon>
        <taxon>Spermatophyta</taxon>
        <taxon>Magnoliopsida</taxon>
        <taxon>eudicotyledons</taxon>
        <taxon>Gunneridae</taxon>
        <taxon>Pentapetalae</taxon>
        <taxon>rosids</taxon>
        <taxon>fabids</taxon>
        <taxon>Malpighiales</taxon>
        <taxon>Linaceae</taxon>
        <taxon>Linum</taxon>
    </lineage>
</organism>
<feature type="compositionally biased region" description="Basic and acidic residues" evidence="1">
    <location>
        <begin position="273"/>
        <end position="283"/>
    </location>
</feature>
<dbReference type="EMBL" id="OZ034819">
    <property type="protein sequence ID" value="CAL1393715.1"/>
    <property type="molecule type" value="Genomic_DNA"/>
</dbReference>
<dbReference type="PANTHER" id="PTHR36308:SF1">
    <property type="entry name" value="DENTIN SIALOPHOSPHOPROTEIN-RELATED"/>
    <property type="match status" value="1"/>
</dbReference>
<dbReference type="Pfam" id="PF25122">
    <property type="entry name" value="DUF7815"/>
    <property type="match status" value="1"/>
</dbReference>
<sequence length="580" mass="63363">MEALSIPYDEIRSLQISLRQDSNFSSYNPEDTADSAVDLPSAGNSIFELDPSPPELRCKHCSGGLLRGANSIICVFCGREQVNSDAPPQPIKFMATSASKWLLQSLGLDGSELSGQSIEVPQQLNKRSDALETEIPLSKLLDLEIHWPLESERKETGKAALEKTHSQKLRTLDFEGLDLQSCVPEPKAAESVSGFPNDLNFFQEAKVEESVYALVEEQSFSGRHDDELDFFPEPRLEPASAASEDQFMSSRPFPSYENSSQGPTDLSLFESGEPSRTDSKVEEDGGGDDSFAGWETEFQSADASTTQESKSFDPFEVSSSVDISAHLDSVFGGGSEVAKRPENESSIPSAYNINDDWFPGDLLSNSNPGATGQTESQLNIPIVIKDGDIMEKTDIISPFDLDFIKDDQLRKTTTNNTTVDEGDDYFDDWNGFTSSSGVQPIAGSSSKQDVTHTVNSEIDLFGEGEKSQIVDFGGFPQTDLFSGISNDEKDSKEVDLMWPETSALQRIDIGSARNGDSTEVATEVKTAGEDAVSSENPRSKSEVVEKYMSQMHDLSFMLDNDLSIPQKGPTGTQVLNGRGW</sequence>
<protein>
    <recommendedName>
        <fullName evidence="2">DUF7815 domain-containing protein</fullName>
    </recommendedName>
</protein>
<dbReference type="Proteomes" id="UP001497516">
    <property type="component" value="Chromosome 6"/>
</dbReference>
<dbReference type="AlphaFoldDB" id="A0AAV2F7R0"/>
<feature type="region of interest" description="Disordered" evidence="1">
    <location>
        <begin position="239"/>
        <end position="293"/>
    </location>
</feature>
<evidence type="ECO:0000259" key="2">
    <source>
        <dbReference type="Pfam" id="PF25122"/>
    </source>
</evidence>
<dbReference type="PANTHER" id="PTHR36308">
    <property type="entry name" value="DENTIN SIALOPHOSPHOPROTEIN-RELATED"/>
    <property type="match status" value="1"/>
</dbReference>
<reference evidence="3 4" key="1">
    <citation type="submission" date="2024-04" db="EMBL/GenBank/DDBJ databases">
        <authorList>
            <person name="Fracassetti M."/>
        </authorList>
    </citation>
    <scope>NUCLEOTIDE SEQUENCE [LARGE SCALE GENOMIC DNA]</scope>
</reference>
<dbReference type="InterPro" id="IPR056717">
    <property type="entry name" value="DUF7815"/>
</dbReference>
<name>A0AAV2F7R0_9ROSI</name>
<keyword evidence="4" id="KW-1185">Reference proteome</keyword>
<gene>
    <name evidence="3" type="ORF">LTRI10_LOCUS34271</name>
</gene>
<accession>A0AAV2F7R0</accession>